<evidence type="ECO:0000313" key="7">
    <source>
        <dbReference type="EMBL" id="CAF4319553.1"/>
    </source>
</evidence>
<evidence type="ECO:0000313" key="2">
    <source>
        <dbReference type="EMBL" id="CAF3349967.1"/>
    </source>
</evidence>
<proteinExistence type="predicted"/>
<dbReference type="EMBL" id="CAJOBS010000882">
    <property type="protein sequence ID" value="CAF4655494.1"/>
    <property type="molecule type" value="Genomic_DNA"/>
</dbReference>
<dbReference type="EMBL" id="CAJNXB010002697">
    <property type="protein sequence ID" value="CAF3272727.1"/>
    <property type="molecule type" value="Genomic_DNA"/>
</dbReference>
<dbReference type="Proteomes" id="UP000663848">
    <property type="component" value="Unassembled WGS sequence"/>
</dbReference>
<evidence type="ECO:0000313" key="10">
    <source>
        <dbReference type="EMBL" id="CAF4655494.1"/>
    </source>
</evidence>
<dbReference type="Proteomes" id="UP000663869">
    <property type="component" value="Unassembled WGS sequence"/>
</dbReference>
<dbReference type="AlphaFoldDB" id="A0A817XJ86"/>
<protein>
    <submittedName>
        <fullName evidence="4">Uncharacterized protein</fullName>
    </submittedName>
</protein>
<dbReference type="EMBL" id="CAJNYT010000449">
    <property type="protein sequence ID" value="CAF3349967.1"/>
    <property type="molecule type" value="Genomic_DNA"/>
</dbReference>
<evidence type="ECO:0000313" key="4">
    <source>
        <dbReference type="EMBL" id="CAF3367196.1"/>
    </source>
</evidence>
<dbReference type="EMBL" id="CAJNYD010001847">
    <property type="protein sequence ID" value="CAF3367196.1"/>
    <property type="molecule type" value="Genomic_DNA"/>
</dbReference>
<dbReference type="Proteomes" id="UP000663862">
    <property type="component" value="Unassembled WGS sequence"/>
</dbReference>
<dbReference type="Proteomes" id="UP000663865">
    <property type="component" value="Unassembled WGS sequence"/>
</dbReference>
<dbReference type="EMBL" id="CAJNYU010002381">
    <property type="protein sequence ID" value="CAF3544038.1"/>
    <property type="molecule type" value="Genomic_DNA"/>
</dbReference>
<evidence type="ECO:0000313" key="5">
    <source>
        <dbReference type="EMBL" id="CAF3544038.1"/>
    </source>
</evidence>
<dbReference type="Proteomes" id="UP000663851">
    <property type="component" value="Unassembled WGS sequence"/>
</dbReference>
<comment type="caution">
    <text evidence="4">The sequence shown here is derived from an EMBL/GenBank/DDBJ whole genome shotgun (WGS) entry which is preliminary data.</text>
</comment>
<dbReference type="Proteomes" id="UP000663833">
    <property type="component" value="Unassembled WGS sequence"/>
</dbReference>
<dbReference type="Proteomes" id="UP000663825">
    <property type="component" value="Unassembled WGS sequence"/>
</dbReference>
<dbReference type="EMBL" id="CAJOBR010000215">
    <property type="protein sequence ID" value="CAF4482186.1"/>
    <property type="molecule type" value="Genomic_DNA"/>
</dbReference>
<dbReference type="Proteomes" id="UP000663872">
    <property type="component" value="Unassembled WGS sequence"/>
</dbReference>
<dbReference type="EMBL" id="CAJOBO010000974">
    <property type="protein sequence ID" value="CAF4319553.1"/>
    <property type="molecule type" value="Genomic_DNA"/>
</dbReference>
<evidence type="ECO:0000313" key="8">
    <source>
        <dbReference type="EMBL" id="CAF4427534.1"/>
    </source>
</evidence>
<evidence type="ECO:0000313" key="1">
    <source>
        <dbReference type="EMBL" id="CAF3272727.1"/>
    </source>
</evidence>
<evidence type="ECO:0000313" key="11">
    <source>
        <dbReference type="Proteomes" id="UP000663833"/>
    </source>
</evidence>
<reference evidence="4" key="1">
    <citation type="submission" date="2021-02" db="EMBL/GenBank/DDBJ databases">
        <authorList>
            <person name="Nowell W R."/>
        </authorList>
    </citation>
    <scope>NUCLEOTIDE SEQUENCE</scope>
</reference>
<evidence type="ECO:0000313" key="12">
    <source>
        <dbReference type="Proteomes" id="UP000663873"/>
    </source>
</evidence>
<gene>
    <name evidence="5" type="ORF">FME351_LOCUS19135</name>
    <name evidence="2" type="ORF">GRG538_LOCUS5432</name>
    <name evidence="7" type="ORF">HFQ381_LOCUS14730</name>
    <name evidence="3" type="ORF">KIK155_LOCUS4948</name>
    <name evidence="4" type="ORF">LUA448_LOCUS14498</name>
    <name evidence="9" type="ORF">QYT958_LOCUS3131</name>
    <name evidence="1" type="ORF">TIS948_LOCUS16424</name>
    <name evidence="10" type="ORF">TOA249_LOCUS14319</name>
    <name evidence="8" type="ORF">TSG867_LOCUS15060</name>
    <name evidence="6" type="ORF">UJA718_LOCUS3638</name>
</gene>
<dbReference type="Proteomes" id="UP000663873">
    <property type="component" value="Unassembled WGS sequence"/>
</dbReference>
<evidence type="ECO:0000313" key="6">
    <source>
        <dbReference type="EMBL" id="CAF4153973.1"/>
    </source>
</evidence>
<keyword evidence="12" id="KW-1185">Reference proteome</keyword>
<accession>A0A817XJ86</accession>
<name>A0A817XJ86_9BILA</name>
<dbReference type="EMBL" id="CAJOBQ010000865">
    <property type="protein sequence ID" value="CAF4427534.1"/>
    <property type="molecule type" value="Genomic_DNA"/>
</dbReference>
<evidence type="ECO:0000313" key="3">
    <source>
        <dbReference type="EMBL" id="CAF3366098.1"/>
    </source>
</evidence>
<sequence length="328" mass="36819">MFSRSVEFERRTLLVQFISVKPLTFYSTADGTDLVQDILRGELSRSDADILGQEGSLSLDDNGEFLSFEPTDTKNRTLHLPIEHLAYCGALRRIRRDKSDERNQDQIKLREYENVDLANRYPQHITGPPIFVAIFHGFDNALCYTFVTQSSDDACILVLKLMKVFRQYEQKLRMQNQDAATSSINNNGPVPSTVVIDQGDPLQYMSQASIFDNTQILSPPSYIQLPHTIRNMCNQNLFPGQPMVSSSAHVSPYADTLPTASSGTSYPASIPATIFIRNQDTCVCCPSPYSIVRQENIRCDGSYCTQCRLPVSSCSCIMHNPLSLPDCY</sequence>
<organism evidence="4 11">
    <name type="scientific">Rotaria socialis</name>
    <dbReference type="NCBI Taxonomy" id="392032"/>
    <lineage>
        <taxon>Eukaryota</taxon>
        <taxon>Metazoa</taxon>
        <taxon>Spiralia</taxon>
        <taxon>Gnathifera</taxon>
        <taxon>Rotifera</taxon>
        <taxon>Eurotatoria</taxon>
        <taxon>Bdelloidea</taxon>
        <taxon>Philodinida</taxon>
        <taxon>Philodinidae</taxon>
        <taxon>Rotaria</taxon>
    </lineage>
</organism>
<dbReference type="EMBL" id="CAJOBP010000275">
    <property type="protein sequence ID" value="CAF4153973.1"/>
    <property type="molecule type" value="Genomic_DNA"/>
</dbReference>
<dbReference type="EMBL" id="CAJNYV010000529">
    <property type="protein sequence ID" value="CAF3366098.1"/>
    <property type="molecule type" value="Genomic_DNA"/>
</dbReference>
<dbReference type="Proteomes" id="UP000663838">
    <property type="component" value="Unassembled WGS sequence"/>
</dbReference>
<evidence type="ECO:0000313" key="9">
    <source>
        <dbReference type="EMBL" id="CAF4482186.1"/>
    </source>
</evidence>
<dbReference type="OrthoDB" id="9994179at2759"/>